<sequence>MGNLKRPKLMARDKDVIDENSKVVYHRLSSTLGFQKRLEDAGTGEVIWQHGSKCPSPYKREFINPRAVTRVVLIQKWGFHRTWYRFTYSGNDYMWKNSSFMSVELKCYQEGSDTVVAEYTDKIGKVNTLNIYPLPGWANDFKELLILTAIDVCETIIDGRSASGGS</sequence>
<gene>
    <name evidence="1" type="ORF">BJ085DRAFT_34114</name>
</gene>
<evidence type="ECO:0000313" key="2">
    <source>
        <dbReference type="Proteomes" id="UP000268162"/>
    </source>
</evidence>
<protein>
    <recommendedName>
        <fullName evidence="3">Tubby C-terminal-like domain-containing protein</fullName>
    </recommendedName>
</protein>
<name>A0A4Q0A1P0_9FUNG</name>
<dbReference type="Proteomes" id="UP000268162">
    <property type="component" value="Unassembled WGS sequence"/>
</dbReference>
<evidence type="ECO:0008006" key="3">
    <source>
        <dbReference type="Google" id="ProtNLM"/>
    </source>
</evidence>
<evidence type="ECO:0000313" key="1">
    <source>
        <dbReference type="EMBL" id="RKP40046.1"/>
    </source>
</evidence>
<dbReference type="AlphaFoldDB" id="A0A4Q0A1P0"/>
<organism evidence="1 2">
    <name type="scientific">Dimargaris cristalligena</name>
    <dbReference type="NCBI Taxonomy" id="215637"/>
    <lineage>
        <taxon>Eukaryota</taxon>
        <taxon>Fungi</taxon>
        <taxon>Fungi incertae sedis</taxon>
        <taxon>Zoopagomycota</taxon>
        <taxon>Kickxellomycotina</taxon>
        <taxon>Dimargaritomycetes</taxon>
        <taxon>Dimargaritales</taxon>
        <taxon>Dimargaritaceae</taxon>
        <taxon>Dimargaris</taxon>
    </lineage>
</organism>
<accession>A0A4Q0A1P0</accession>
<proteinExistence type="predicted"/>
<keyword evidence="2" id="KW-1185">Reference proteome</keyword>
<dbReference type="EMBL" id="ML002229">
    <property type="protein sequence ID" value="RKP40046.1"/>
    <property type="molecule type" value="Genomic_DNA"/>
</dbReference>
<reference evidence="2" key="1">
    <citation type="journal article" date="2018" name="Nat. Microbiol.">
        <title>Leveraging single-cell genomics to expand the fungal tree of life.</title>
        <authorList>
            <person name="Ahrendt S.R."/>
            <person name="Quandt C.A."/>
            <person name="Ciobanu D."/>
            <person name="Clum A."/>
            <person name="Salamov A."/>
            <person name="Andreopoulos B."/>
            <person name="Cheng J.F."/>
            <person name="Woyke T."/>
            <person name="Pelin A."/>
            <person name="Henrissat B."/>
            <person name="Reynolds N.K."/>
            <person name="Benny G.L."/>
            <person name="Smith M.E."/>
            <person name="James T.Y."/>
            <person name="Grigoriev I.V."/>
        </authorList>
    </citation>
    <scope>NUCLEOTIDE SEQUENCE [LARGE SCALE GENOMIC DNA]</scope>
    <source>
        <strain evidence="2">RSA 468</strain>
    </source>
</reference>